<keyword evidence="3" id="KW-1185">Reference proteome</keyword>
<reference evidence="2" key="1">
    <citation type="journal article" date="2023" name="Science">
        <title>Genome structures resolve the early diversification of teleost fishes.</title>
        <authorList>
            <person name="Parey E."/>
            <person name="Louis A."/>
            <person name="Montfort J."/>
            <person name="Bouchez O."/>
            <person name="Roques C."/>
            <person name="Iampietro C."/>
            <person name="Lluch J."/>
            <person name="Castinel A."/>
            <person name="Donnadieu C."/>
            <person name="Desvignes T."/>
            <person name="Floi Bucao C."/>
            <person name="Jouanno E."/>
            <person name="Wen M."/>
            <person name="Mejri S."/>
            <person name="Dirks R."/>
            <person name="Jansen H."/>
            <person name="Henkel C."/>
            <person name="Chen W.J."/>
            <person name="Zahm M."/>
            <person name="Cabau C."/>
            <person name="Klopp C."/>
            <person name="Thompson A.W."/>
            <person name="Robinson-Rechavi M."/>
            <person name="Braasch I."/>
            <person name="Lecointre G."/>
            <person name="Bobe J."/>
            <person name="Postlethwait J.H."/>
            <person name="Berthelot C."/>
            <person name="Roest Crollius H."/>
            <person name="Guiguen Y."/>
        </authorList>
    </citation>
    <scope>NUCLEOTIDE SEQUENCE</scope>
    <source>
        <strain evidence="2">WJC10195</strain>
    </source>
</reference>
<evidence type="ECO:0000313" key="2">
    <source>
        <dbReference type="EMBL" id="KAJ8352226.1"/>
    </source>
</evidence>
<gene>
    <name evidence="2" type="ORF">SKAU_G00237020</name>
</gene>
<evidence type="ECO:0000256" key="1">
    <source>
        <dbReference type="SAM" id="MobiDB-lite"/>
    </source>
</evidence>
<organism evidence="2 3">
    <name type="scientific">Synaphobranchus kaupii</name>
    <name type="common">Kaup's arrowtooth eel</name>
    <dbReference type="NCBI Taxonomy" id="118154"/>
    <lineage>
        <taxon>Eukaryota</taxon>
        <taxon>Metazoa</taxon>
        <taxon>Chordata</taxon>
        <taxon>Craniata</taxon>
        <taxon>Vertebrata</taxon>
        <taxon>Euteleostomi</taxon>
        <taxon>Actinopterygii</taxon>
        <taxon>Neopterygii</taxon>
        <taxon>Teleostei</taxon>
        <taxon>Anguilliformes</taxon>
        <taxon>Synaphobranchidae</taxon>
        <taxon>Synaphobranchus</taxon>
    </lineage>
</organism>
<feature type="compositionally biased region" description="Low complexity" evidence="1">
    <location>
        <begin position="416"/>
        <end position="430"/>
    </location>
</feature>
<sequence length="446" mass="49783">MTSDPYIFATDTLPSDERFLPPMANGLLGWRVFSDKMHMGGVYSGEAGACHRADLPCPLAVRLKLEEPAFLKVSHRLLHTSSIGPKKDCTDAYIACIHHQCERTRKIWGLQHRFAEEDRFNLVQCLLTVRRPLPLDPFSQQIHQRCGHSSEIWHKPLIKATHTQHLHQLSANGRCGEIHNDLDLCSLSQHCPTPHLMPQATKASAQFLTAHWQQHQHPVSHGKRRQWSHTVDHDTGKWFLHNRKWLKWGDGNLVPCFACHLTILAGSTKMDHVLADLGPVKITQYPLKSLAGPQVPSHRGRMSQLHYLLPKFKWHHHLTSHPPILIGGAVNWPPLTHQHIILHINSCCYSLTLLFCYSLLPQSGQHAILMLLPHKGLPSEMEGLRPPNRTGENVSANSTDSSKSTRGAPGSSITAGGVTESGLTTTSSETAGQILPRTSLASQRKP</sequence>
<accession>A0A9Q1ITY6</accession>
<name>A0A9Q1ITY6_SYNKA</name>
<comment type="caution">
    <text evidence="2">The sequence shown here is derived from an EMBL/GenBank/DDBJ whole genome shotgun (WGS) entry which is preliminary data.</text>
</comment>
<dbReference type="AlphaFoldDB" id="A0A9Q1ITY6"/>
<feature type="region of interest" description="Disordered" evidence="1">
    <location>
        <begin position="380"/>
        <end position="446"/>
    </location>
</feature>
<dbReference type="Proteomes" id="UP001152622">
    <property type="component" value="Chromosome 8"/>
</dbReference>
<protein>
    <submittedName>
        <fullName evidence="2">Uncharacterized protein</fullName>
    </submittedName>
</protein>
<dbReference type="OrthoDB" id="200349at2759"/>
<feature type="compositionally biased region" description="Polar residues" evidence="1">
    <location>
        <begin position="390"/>
        <end position="405"/>
    </location>
</feature>
<dbReference type="EMBL" id="JAINUF010000008">
    <property type="protein sequence ID" value="KAJ8352226.1"/>
    <property type="molecule type" value="Genomic_DNA"/>
</dbReference>
<proteinExistence type="predicted"/>
<evidence type="ECO:0000313" key="3">
    <source>
        <dbReference type="Proteomes" id="UP001152622"/>
    </source>
</evidence>